<organism evidence="1">
    <name type="scientific">marine sediment metagenome</name>
    <dbReference type="NCBI Taxonomy" id="412755"/>
    <lineage>
        <taxon>unclassified sequences</taxon>
        <taxon>metagenomes</taxon>
        <taxon>ecological metagenomes</taxon>
    </lineage>
</organism>
<evidence type="ECO:0000313" key="1">
    <source>
        <dbReference type="EMBL" id="GAI95883.1"/>
    </source>
</evidence>
<proteinExistence type="predicted"/>
<name>X1SSG4_9ZZZZ</name>
<dbReference type="EMBL" id="BARW01022126">
    <property type="protein sequence ID" value="GAI95883.1"/>
    <property type="molecule type" value="Genomic_DNA"/>
</dbReference>
<dbReference type="AlphaFoldDB" id="X1SSG4"/>
<reference evidence="1" key="1">
    <citation type="journal article" date="2014" name="Front. Microbiol.">
        <title>High frequency of phylogenetically diverse reductive dehalogenase-homologous genes in deep subseafloor sedimentary metagenomes.</title>
        <authorList>
            <person name="Kawai M."/>
            <person name="Futagami T."/>
            <person name="Toyoda A."/>
            <person name="Takaki Y."/>
            <person name="Nishi S."/>
            <person name="Hori S."/>
            <person name="Arai W."/>
            <person name="Tsubouchi T."/>
            <person name="Morono Y."/>
            <person name="Uchiyama I."/>
            <person name="Ito T."/>
            <person name="Fujiyama A."/>
            <person name="Inagaki F."/>
            <person name="Takami H."/>
        </authorList>
    </citation>
    <scope>NUCLEOTIDE SEQUENCE</scope>
    <source>
        <strain evidence="1">Expedition CK06-06</strain>
    </source>
</reference>
<sequence>MEEVFSEEIPALLTTHFQQLHDGSAINIDVIKERQYESTLGKKRLTDLGFNPSQRRIPGIIIPLWGVNGQQI</sequence>
<comment type="caution">
    <text evidence="1">The sequence shown here is derived from an EMBL/GenBank/DDBJ whole genome shotgun (WGS) entry which is preliminary data.</text>
</comment>
<gene>
    <name evidence="1" type="ORF">S12H4_37022</name>
</gene>
<accession>X1SSG4</accession>
<feature type="non-terminal residue" evidence="1">
    <location>
        <position position="72"/>
    </location>
</feature>
<protein>
    <submittedName>
        <fullName evidence="1">Uncharacterized protein</fullName>
    </submittedName>
</protein>